<evidence type="ECO:0000256" key="2">
    <source>
        <dbReference type="SAM" id="Phobius"/>
    </source>
</evidence>
<comment type="caution">
    <text evidence="3">The sequence shown here is derived from an EMBL/GenBank/DDBJ whole genome shotgun (WGS) entry which is preliminary data.</text>
</comment>
<evidence type="ECO:0000256" key="1">
    <source>
        <dbReference type="SAM" id="MobiDB-lite"/>
    </source>
</evidence>
<keyword evidence="2" id="KW-1133">Transmembrane helix</keyword>
<dbReference type="EMBL" id="JAGMVJ010000002">
    <property type="protein sequence ID" value="KAH7093021.1"/>
    <property type="molecule type" value="Genomic_DNA"/>
</dbReference>
<organism evidence="3 4">
    <name type="scientific">Paraphoma chrysanthemicola</name>
    <dbReference type="NCBI Taxonomy" id="798071"/>
    <lineage>
        <taxon>Eukaryota</taxon>
        <taxon>Fungi</taxon>
        <taxon>Dikarya</taxon>
        <taxon>Ascomycota</taxon>
        <taxon>Pezizomycotina</taxon>
        <taxon>Dothideomycetes</taxon>
        <taxon>Pleosporomycetidae</taxon>
        <taxon>Pleosporales</taxon>
        <taxon>Pleosporineae</taxon>
        <taxon>Phaeosphaeriaceae</taxon>
        <taxon>Paraphoma</taxon>
    </lineage>
</organism>
<feature type="region of interest" description="Disordered" evidence="1">
    <location>
        <begin position="69"/>
        <end position="145"/>
    </location>
</feature>
<dbReference type="OrthoDB" id="190201at2759"/>
<keyword evidence="4" id="KW-1185">Reference proteome</keyword>
<sequence length="349" mass="38790">MNQYQRFDFFSADEMHDFARNASGVPEEVMELTSYDDRESKKTSMLYHVLPALVQSRIPSFRRSLSTYRRRQLHSKSSSVAEMSRPCTPPPDYTSRPGSGSSTPSRQSSDASDAVFDYEDDRSDAASSAASDPPPAEFTMATTHEPWTGINWQRATQAWLLLRSAHEQSSPRPPINDATLTTIIRAQFVHGIRMLLESLPLDLTDAEIRNLHAAVPQSILNAQNPQSNSLVVRDAAHAPPSSSGSLLWRASAWMILKLLFVVQFLLPYIAYFFRRAVAIDNKYQISTRVFNTSVNTASYISREGLRVSQAVFAMNDGAVRDAIYNGALYVAGEVAGGMQEGVRQAMNQS</sequence>
<gene>
    <name evidence="3" type="ORF">FB567DRAFT_514470</name>
</gene>
<evidence type="ECO:0000313" key="4">
    <source>
        <dbReference type="Proteomes" id="UP000813461"/>
    </source>
</evidence>
<feature type="transmembrane region" description="Helical" evidence="2">
    <location>
        <begin position="250"/>
        <end position="273"/>
    </location>
</feature>
<proteinExistence type="predicted"/>
<evidence type="ECO:0000313" key="3">
    <source>
        <dbReference type="EMBL" id="KAH7093021.1"/>
    </source>
</evidence>
<accession>A0A8K0RHE5</accession>
<feature type="compositionally biased region" description="Low complexity" evidence="1">
    <location>
        <begin position="94"/>
        <end position="109"/>
    </location>
</feature>
<reference evidence="3" key="1">
    <citation type="journal article" date="2021" name="Nat. Commun.">
        <title>Genetic determinants of endophytism in the Arabidopsis root mycobiome.</title>
        <authorList>
            <person name="Mesny F."/>
            <person name="Miyauchi S."/>
            <person name="Thiergart T."/>
            <person name="Pickel B."/>
            <person name="Atanasova L."/>
            <person name="Karlsson M."/>
            <person name="Huettel B."/>
            <person name="Barry K.W."/>
            <person name="Haridas S."/>
            <person name="Chen C."/>
            <person name="Bauer D."/>
            <person name="Andreopoulos W."/>
            <person name="Pangilinan J."/>
            <person name="LaButti K."/>
            <person name="Riley R."/>
            <person name="Lipzen A."/>
            <person name="Clum A."/>
            <person name="Drula E."/>
            <person name="Henrissat B."/>
            <person name="Kohler A."/>
            <person name="Grigoriev I.V."/>
            <person name="Martin F.M."/>
            <person name="Hacquard S."/>
        </authorList>
    </citation>
    <scope>NUCLEOTIDE SEQUENCE</scope>
    <source>
        <strain evidence="3">MPI-SDFR-AT-0120</strain>
    </source>
</reference>
<dbReference type="Proteomes" id="UP000813461">
    <property type="component" value="Unassembled WGS sequence"/>
</dbReference>
<name>A0A8K0RHE5_9PLEO</name>
<dbReference type="AlphaFoldDB" id="A0A8K0RHE5"/>
<keyword evidence="2" id="KW-0472">Membrane</keyword>
<keyword evidence="2" id="KW-0812">Transmembrane</keyword>
<protein>
    <submittedName>
        <fullName evidence="3">Uncharacterized protein</fullName>
    </submittedName>
</protein>